<gene>
    <name evidence="1" type="ORF">DWW35_05350</name>
</gene>
<evidence type="ECO:0000313" key="2">
    <source>
        <dbReference type="Proteomes" id="UP000285236"/>
    </source>
</evidence>
<accession>A0AA92TUX1</accession>
<name>A0AA92TUX1_9BACT</name>
<protein>
    <recommendedName>
        <fullName evidence="3">Transposase family protein</fullName>
    </recommendedName>
</protein>
<organism evidence="1 2">
    <name type="scientific">Segatella copri</name>
    <dbReference type="NCBI Taxonomy" id="165179"/>
    <lineage>
        <taxon>Bacteria</taxon>
        <taxon>Pseudomonadati</taxon>
        <taxon>Bacteroidota</taxon>
        <taxon>Bacteroidia</taxon>
        <taxon>Bacteroidales</taxon>
        <taxon>Prevotellaceae</taxon>
        <taxon>Segatella</taxon>
    </lineage>
</organism>
<sequence>MQDNPYMMLAKVFLPSEMTEYFDLTDVRTDEYGGEPRVHIFLDEKEVAPEVCPDASPNGFYEESCMNHFPINEYRSILHVRRRRWKDAEGKSVSKGWQLVADGTRYSKEFAAFLKEFVGYIPDYGQIAPETISHQG</sequence>
<dbReference type="EMBL" id="QRYP01000009">
    <property type="protein sequence ID" value="RGU98413.1"/>
    <property type="molecule type" value="Genomic_DNA"/>
</dbReference>
<reference evidence="1 2" key="1">
    <citation type="submission" date="2018-08" db="EMBL/GenBank/DDBJ databases">
        <title>A genome reference for cultivated species of the human gut microbiota.</title>
        <authorList>
            <person name="Zou Y."/>
            <person name="Xue W."/>
            <person name="Luo G."/>
        </authorList>
    </citation>
    <scope>NUCLEOTIDE SEQUENCE [LARGE SCALE GENOMIC DNA]</scope>
    <source>
        <strain evidence="1 2">AF15-25</strain>
    </source>
</reference>
<dbReference type="Proteomes" id="UP000285236">
    <property type="component" value="Unassembled WGS sequence"/>
</dbReference>
<dbReference type="AlphaFoldDB" id="A0AA92TUX1"/>
<evidence type="ECO:0008006" key="3">
    <source>
        <dbReference type="Google" id="ProtNLM"/>
    </source>
</evidence>
<proteinExistence type="predicted"/>
<evidence type="ECO:0000313" key="1">
    <source>
        <dbReference type="EMBL" id="RGU98413.1"/>
    </source>
</evidence>
<comment type="caution">
    <text evidence="1">The sequence shown here is derived from an EMBL/GenBank/DDBJ whole genome shotgun (WGS) entry which is preliminary data.</text>
</comment>
<dbReference type="RefSeq" id="WP_118079530.1">
    <property type="nucleotide sequence ID" value="NZ_QRYP01000009.1"/>
</dbReference>